<feature type="transmembrane region" description="Helical" evidence="1">
    <location>
        <begin position="45"/>
        <end position="65"/>
    </location>
</feature>
<comment type="caution">
    <text evidence="2">The sequence shown here is derived from an EMBL/GenBank/DDBJ whole genome shotgun (WGS) entry which is preliminary data.</text>
</comment>
<protein>
    <recommendedName>
        <fullName evidence="4">DUF624 domain-containing protein</fullName>
    </recommendedName>
</protein>
<feature type="transmembrane region" description="Helical" evidence="1">
    <location>
        <begin position="195"/>
        <end position="216"/>
    </location>
</feature>
<name>A0A2G9WQ67_9HYPH</name>
<dbReference type="OrthoDB" id="1852280at2"/>
<dbReference type="EMBL" id="NQVN01000025">
    <property type="protein sequence ID" value="PIO96795.1"/>
    <property type="molecule type" value="Genomic_DNA"/>
</dbReference>
<keyword evidence="1" id="KW-0812">Transmembrane</keyword>
<dbReference type="Proteomes" id="UP000231070">
    <property type="component" value="Unassembled WGS sequence"/>
</dbReference>
<feature type="transmembrane region" description="Helical" evidence="1">
    <location>
        <begin position="166"/>
        <end position="189"/>
    </location>
</feature>
<proteinExistence type="predicted"/>
<dbReference type="Pfam" id="PF04854">
    <property type="entry name" value="DUF624"/>
    <property type="match status" value="1"/>
</dbReference>
<keyword evidence="3" id="KW-1185">Reference proteome</keyword>
<feature type="transmembrane region" description="Helical" evidence="1">
    <location>
        <begin position="126"/>
        <end position="145"/>
    </location>
</feature>
<evidence type="ECO:0000256" key="1">
    <source>
        <dbReference type="SAM" id="Phobius"/>
    </source>
</evidence>
<sequence length="239" mass="26314">MEAGMWRFGARRGDVREIDRNAPPKRGAALFVDILAREWWELFKLNLLMVLFALPIVTIPAMLAATTRITTTMIRDENHYLWRDFQESFRRQFWRATLVGWIFGAAIALGVAAVAVYARAAATEPLFVLPVVVSLFGTIVLLLMASHSLTLMALTGLPTLQLLGKACLMTVAGFLPGLAALLLCAVVWLVHVAAYPVSIFIPATFGFSLCALVMTFQSQRALVRYQSLARRAAGTGNMV</sequence>
<gene>
    <name evidence="2" type="ORF">CJ014_23360</name>
</gene>
<evidence type="ECO:0008006" key="4">
    <source>
        <dbReference type="Google" id="ProtNLM"/>
    </source>
</evidence>
<evidence type="ECO:0000313" key="3">
    <source>
        <dbReference type="Proteomes" id="UP000231070"/>
    </source>
</evidence>
<feature type="transmembrane region" description="Helical" evidence="1">
    <location>
        <begin position="98"/>
        <end position="120"/>
    </location>
</feature>
<reference evidence="2 3" key="1">
    <citation type="submission" date="2017-08" db="EMBL/GenBank/DDBJ databases">
        <title>Pleomorphomonas carboxidotrophicus sp. nov., a new mesophilic hydrogenogenic carboxidotroph.</title>
        <authorList>
            <person name="Esquivel-Elizondo S."/>
            <person name="Krajmalnik-Brown R."/>
            <person name="Maldonado J."/>
        </authorList>
    </citation>
    <scope>NUCLEOTIDE SEQUENCE [LARGE SCALE GENOMIC DNA]</scope>
    <source>
        <strain evidence="2 3">SVCO-16</strain>
    </source>
</reference>
<keyword evidence="1" id="KW-0472">Membrane</keyword>
<accession>A0A2G9WQ67</accession>
<organism evidence="2 3">
    <name type="scientific">Pleomorphomonas carboxyditropha</name>
    <dbReference type="NCBI Taxonomy" id="2023338"/>
    <lineage>
        <taxon>Bacteria</taxon>
        <taxon>Pseudomonadati</taxon>
        <taxon>Pseudomonadota</taxon>
        <taxon>Alphaproteobacteria</taxon>
        <taxon>Hyphomicrobiales</taxon>
        <taxon>Pleomorphomonadaceae</taxon>
        <taxon>Pleomorphomonas</taxon>
    </lineage>
</organism>
<dbReference type="InterPro" id="IPR006938">
    <property type="entry name" value="DUF624"/>
</dbReference>
<dbReference type="AlphaFoldDB" id="A0A2G9WQ67"/>
<evidence type="ECO:0000313" key="2">
    <source>
        <dbReference type="EMBL" id="PIO96795.1"/>
    </source>
</evidence>
<keyword evidence="1" id="KW-1133">Transmembrane helix</keyword>